<dbReference type="AlphaFoldDB" id="A0A1V3WSK3"/>
<protein>
    <submittedName>
        <fullName evidence="1">Putative integrase/recombinase domain protein</fullName>
    </submittedName>
</protein>
<reference evidence="1 2" key="1">
    <citation type="submission" date="2017-02" db="EMBL/GenBank/DDBJ databases">
        <title>Complete genome sequences of Mycobacterium kansasii strains isolated from rhesus macaques.</title>
        <authorList>
            <person name="Panda A."/>
            <person name="Nagaraj S."/>
            <person name="Zhao X."/>
            <person name="Tettelin H."/>
            <person name="Detolla L.J."/>
        </authorList>
    </citation>
    <scope>NUCLEOTIDE SEQUENCE [LARGE SCALE GENOMIC DNA]</scope>
    <source>
        <strain evidence="1 2">11-3469</strain>
    </source>
</reference>
<evidence type="ECO:0000313" key="1">
    <source>
        <dbReference type="EMBL" id="OOK69924.1"/>
    </source>
</evidence>
<gene>
    <name evidence="1" type="ORF">BZL29_6182</name>
</gene>
<name>A0A1V3WSK3_MYCKA</name>
<proteinExistence type="predicted"/>
<accession>A0A1V3WSK3</accession>
<dbReference type="EMBL" id="MVBN01000007">
    <property type="protein sequence ID" value="OOK69924.1"/>
    <property type="molecule type" value="Genomic_DNA"/>
</dbReference>
<organism evidence="1 2">
    <name type="scientific">Mycobacterium kansasii</name>
    <dbReference type="NCBI Taxonomy" id="1768"/>
    <lineage>
        <taxon>Bacteria</taxon>
        <taxon>Bacillati</taxon>
        <taxon>Actinomycetota</taxon>
        <taxon>Actinomycetes</taxon>
        <taxon>Mycobacteriales</taxon>
        <taxon>Mycobacteriaceae</taxon>
        <taxon>Mycobacterium</taxon>
    </lineage>
</organism>
<dbReference type="Proteomes" id="UP000188532">
    <property type="component" value="Unassembled WGS sequence"/>
</dbReference>
<evidence type="ECO:0000313" key="2">
    <source>
        <dbReference type="Proteomes" id="UP000188532"/>
    </source>
</evidence>
<sequence length="140" mass="15835">MSGHGLTSAFATELDAYLAFKAKMGFTGASRIWYLKRFDAYCAEHDRTVFDKDTVEGWVAVQLQHSGRYRSWMSYIRDVGRWMAMNEIPGAYVLSDRWKALSLPLIPICCLGVKSNCSSLPPPGFRRHARGGGRRPRFSP</sequence>
<comment type="caution">
    <text evidence="1">The sequence shown here is derived from an EMBL/GenBank/DDBJ whole genome shotgun (WGS) entry which is preliminary data.</text>
</comment>